<protein>
    <submittedName>
        <fullName evidence="1">Uncharacterized protein</fullName>
    </submittedName>
</protein>
<organism evidence="1">
    <name type="scientific">Nothobranchius pienaari</name>
    <dbReference type="NCBI Taxonomy" id="704102"/>
    <lineage>
        <taxon>Eukaryota</taxon>
        <taxon>Metazoa</taxon>
        <taxon>Chordata</taxon>
        <taxon>Craniata</taxon>
        <taxon>Vertebrata</taxon>
        <taxon>Euteleostomi</taxon>
        <taxon>Actinopterygii</taxon>
        <taxon>Neopterygii</taxon>
        <taxon>Teleostei</taxon>
        <taxon>Neoteleostei</taxon>
        <taxon>Acanthomorphata</taxon>
        <taxon>Ovalentaria</taxon>
        <taxon>Atherinomorphae</taxon>
        <taxon>Cyprinodontiformes</taxon>
        <taxon>Nothobranchiidae</taxon>
        <taxon>Nothobranchius</taxon>
    </lineage>
</organism>
<dbReference type="AlphaFoldDB" id="A0A1A8P2N5"/>
<feature type="non-terminal residue" evidence="1">
    <location>
        <position position="1"/>
    </location>
</feature>
<sequence>GWRPYEDVRAEVRESGSVMTLCPFPTYKTKALTSTALPPGLLFHLDESATPSQRDLHCSATHCSPT</sequence>
<reference evidence="1" key="2">
    <citation type="submission" date="2016-06" db="EMBL/GenBank/DDBJ databases">
        <title>The genome of a short-lived fish provides insights into sex chromosome evolution and the genetic control of aging.</title>
        <authorList>
            <person name="Reichwald K."/>
            <person name="Felder M."/>
            <person name="Petzold A."/>
            <person name="Koch P."/>
            <person name="Groth M."/>
            <person name="Platzer M."/>
        </authorList>
    </citation>
    <scope>NUCLEOTIDE SEQUENCE</scope>
    <source>
        <tissue evidence="1">Brain</tissue>
    </source>
</reference>
<name>A0A1A8P2N5_9TELE</name>
<dbReference type="EMBL" id="HAEG01005911">
    <property type="protein sequence ID" value="SBR75354.1"/>
    <property type="molecule type" value="Transcribed_RNA"/>
</dbReference>
<gene>
    <name evidence="1" type="primary">Nfu_g_1_025992</name>
</gene>
<evidence type="ECO:0000313" key="1">
    <source>
        <dbReference type="EMBL" id="SBR75354.1"/>
    </source>
</evidence>
<proteinExistence type="predicted"/>
<accession>A0A1A8P2N5</accession>
<reference evidence="1" key="1">
    <citation type="submission" date="2016-05" db="EMBL/GenBank/DDBJ databases">
        <authorList>
            <person name="Lavstsen T."/>
            <person name="Jespersen J.S."/>
        </authorList>
    </citation>
    <scope>NUCLEOTIDE SEQUENCE</scope>
    <source>
        <tissue evidence="1">Brain</tissue>
    </source>
</reference>
<feature type="non-terminal residue" evidence="1">
    <location>
        <position position="66"/>
    </location>
</feature>